<evidence type="ECO:0000256" key="2">
    <source>
        <dbReference type="ARBA" id="ARBA00022475"/>
    </source>
</evidence>
<keyword evidence="4 7" id="KW-1133">Transmembrane helix</keyword>
<feature type="transmembrane region" description="Helical" evidence="7">
    <location>
        <begin position="252"/>
        <end position="272"/>
    </location>
</feature>
<gene>
    <name evidence="9" type="ORF">KIM322_00570</name>
</gene>
<feature type="transmembrane region" description="Helical" evidence="7">
    <location>
        <begin position="421"/>
        <end position="445"/>
    </location>
</feature>
<comment type="similarity">
    <text evidence="6">Belongs to the ABC-4 integral membrane protein family.</text>
</comment>
<feature type="transmembrane region" description="Helical" evidence="7">
    <location>
        <begin position="690"/>
        <end position="710"/>
    </location>
</feature>
<evidence type="ECO:0000256" key="5">
    <source>
        <dbReference type="ARBA" id="ARBA00023136"/>
    </source>
</evidence>
<feature type="transmembrane region" description="Helical" evidence="7">
    <location>
        <begin position="636"/>
        <end position="655"/>
    </location>
</feature>
<feature type="transmembrane region" description="Helical" evidence="7">
    <location>
        <begin position="730"/>
        <end position="749"/>
    </location>
</feature>
<keyword evidence="10" id="KW-1185">Reference proteome</keyword>
<feature type="domain" description="ABC3 transporter permease C-terminal" evidence="8">
    <location>
        <begin position="638"/>
        <end position="756"/>
    </location>
</feature>
<evidence type="ECO:0000259" key="8">
    <source>
        <dbReference type="Pfam" id="PF02687"/>
    </source>
</evidence>
<accession>A0ABM8BEX7</accession>
<feature type="domain" description="ABC3 transporter permease C-terminal" evidence="8">
    <location>
        <begin position="254"/>
        <end position="374"/>
    </location>
</feature>
<dbReference type="InterPro" id="IPR003838">
    <property type="entry name" value="ABC3_permease_C"/>
</dbReference>
<sequence length="765" mass="84649">MGIIYLLKKFRREIFKENGSQLLSLIIIVAIGITCFIGFSKSSSDLEKTVSDYYRHSNLEDLEVSGNFSAKKVRQIQNIAGIKKIAKNYDYQASVKKNNLLINGYSKSNKINQLTLLAGNYPRQNEIAVDHLYFEKNQLKIGDQVKLLINGLRVKAKISGTIRSPKYLYLTENAAEPFPNHQKYGYGVIPNKRLKKLGLPVNSLVIKVGKSSSSNQVIDRLHAVDRNAFVVKRQDLMSYNMIHSKLTTIKNIAIVISAVFILLTIAVTLISYSKQVSNKRGEIAIFKALGVSRKNILIYLFFPGIVTAIVGTAIGSLIGILIFPQIINQTLGNLFDFPKIMQGNYLSLVAGSFIAVLVVELIALVINAAKLLNESAANTMRPTISKAKAGTFLAKIPGIWRHLSFKSKLLVRNIASGKIKFLFSALAIAFCVTILISSFGLKFAFGNIEQTEFQDVRKYDLSANLTSNKQGKISQDPSVVYVDNYAIVPAKVGNTETHLNVINAKAKAINLSSTSNEKLSFAHLQGTYISAKLAQRLALKKGSTVKLKVFHDNEYDNFKTVIKGIYTSYMSQGFYTTDDYLKSKGLNIPVQTKFIKAKNIKGEKQRLDKNPLVKNVLLKSKQAQGYQKASTAVNSILIMIVLIAALLLFAVIYNLSTINIAERKRDIATEKVLGLSSGNINRLILGENTILVTAATVIGIIISPWMYNLLGNSIASDDMSFPTQLNLNSIPISIGLIILFLLLTSLFLIQKIKKINQLEALNGFE</sequence>
<proteinExistence type="inferred from homology"/>
<protein>
    <recommendedName>
        <fullName evidence="8">ABC3 transporter permease C-terminal domain-containing protein</fullName>
    </recommendedName>
</protein>
<keyword evidence="5 7" id="KW-0472">Membrane</keyword>
<dbReference type="Pfam" id="PF02687">
    <property type="entry name" value="FtsX"/>
    <property type="match status" value="2"/>
</dbReference>
<reference evidence="9 10" key="1">
    <citation type="journal article" date="2023" name="Microbiol. Spectr.">
        <title>Symbiosis of Carpenter Bees with Uncharacterized Lactic Acid Bacteria Showing NAD Auxotrophy.</title>
        <authorList>
            <person name="Kawasaki S."/>
            <person name="Ozawa K."/>
            <person name="Mori T."/>
            <person name="Yamamoto A."/>
            <person name="Ito M."/>
            <person name="Ohkuma M."/>
            <person name="Sakamoto M."/>
            <person name="Matsutani M."/>
        </authorList>
    </citation>
    <scope>NUCLEOTIDE SEQUENCE [LARGE SCALE GENOMIC DNA]</scope>
    <source>
        <strain evidence="9 10">Kim32-2</strain>
    </source>
</reference>
<organism evidence="9 10">
    <name type="scientific">Lactobacillus xylocopicola</name>
    <dbReference type="NCBI Taxonomy" id="2976676"/>
    <lineage>
        <taxon>Bacteria</taxon>
        <taxon>Bacillati</taxon>
        <taxon>Bacillota</taxon>
        <taxon>Bacilli</taxon>
        <taxon>Lactobacillales</taxon>
        <taxon>Lactobacillaceae</taxon>
        <taxon>Lactobacillus</taxon>
    </lineage>
</organism>
<feature type="transmembrane region" description="Helical" evidence="7">
    <location>
        <begin position="296"/>
        <end position="323"/>
    </location>
</feature>
<name>A0ABM8BEX7_9LACO</name>
<keyword evidence="2" id="KW-1003">Cell membrane</keyword>
<dbReference type="Proteomes" id="UP001321741">
    <property type="component" value="Chromosome"/>
</dbReference>
<comment type="subcellular location">
    <subcellularLocation>
        <location evidence="1">Cell membrane</location>
        <topology evidence="1">Multi-pass membrane protein</topology>
    </subcellularLocation>
</comment>
<feature type="transmembrane region" description="Helical" evidence="7">
    <location>
        <begin position="21"/>
        <end position="39"/>
    </location>
</feature>
<evidence type="ECO:0000313" key="9">
    <source>
        <dbReference type="EMBL" id="BDR59796.1"/>
    </source>
</evidence>
<evidence type="ECO:0000256" key="7">
    <source>
        <dbReference type="SAM" id="Phobius"/>
    </source>
</evidence>
<keyword evidence="3 7" id="KW-0812">Transmembrane</keyword>
<evidence type="ECO:0000256" key="3">
    <source>
        <dbReference type="ARBA" id="ARBA00022692"/>
    </source>
</evidence>
<dbReference type="PANTHER" id="PTHR30572">
    <property type="entry name" value="MEMBRANE COMPONENT OF TRANSPORTER-RELATED"/>
    <property type="match status" value="1"/>
</dbReference>
<evidence type="ECO:0000256" key="6">
    <source>
        <dbReference type="ARBA" id="ARBA00038076"/>
    </source>
</evidence>
<evidence type="ECO:0000256" key="1">
    <source>
        <dbReference type="ARBA" id="ARBA00004651"/>
    </source>
</evidence>
<evidence type="ECO:0000313" key="10">
    <source>
        <dbReference type="Proteomes" id="UP001321741"/>
    </source>
</evidence>
<feature type="transmembrane region" description="Helical" evidence="7">
    <location>
        <begin position="343"/>
        <end position="366"/>
    </location>
</feature>
<dbReference type="PANTHER" id="PTHR30572:SF4">
    <property type="entry name" value="ABC TRANSPORTER PERMEASE YTRF"/>
    <property type="match status" value="1"/>
</dbReference>
<dbReference type="RefSeq" id="WP_317637525.1">
    <property type="nucleotide sequence ID" value="NZ_AP026803.1"/>
</dbReference>
<evidence type="ECO:0000256" key="4">
    <source>
        <dbReference type="ARBA" id="ARBA00022989"/>
    </source>
</evidence>
<dbReference type="EMBL" id="AP026803">
    <property type="protein sequence ID" value="BDR59796.1"/>
    <property type="molecule type" value="Genomic_DNA"/>
</dbReference>
<dbReference type="InterPro" id="IPR050250">
    <property type="entry name" value="Macrolide_Exporter_MacB"/>
</dbReference>